<sequence>MTLVVRVCRCSESHFKNNIVKFLIRVVNLSPFKWKITLCRLSFFSRRRLTSPPLTSPRLTSPHLASPLPWPIEYMSSFRSSDLVLVLACLVLSSSGHSSFTKTHDFFLKQRLTHSFISPHPRFVQLILTHLSRIPNKLVTRQGKFVCILVPSCSLKRLTK</sequence>
<reference evidence="1 2" key="1">
    <citation type="submission" date="2019-05" db="EMBL/GenBank/DDBJ databases">
        <title>Another draft genome of Portunus trituberculatus and its Hox gene families provides insights of decapod evolution.</title>
        <authorList>
            <person name="Jeong J.-H."/>
            <person name="Song I."/>
            <person name="Kim S."/>
            <person name="Choi T."/>
            <person name="Kim D."/>
            <person name="Ryu S."/>
            <person name="Kim W."/>
        </authorList>
    </citation>
    <scope>NUCLEOTIDE SEQUENCE [LARGE SCALE GENOMIC DNA]</scope>
    <source>
        <tissue evidence="1">Muscle</tissue>
    </source>
</reference>
<gene>
    <name evidence="1" type="ORF">E2C01_042699</name>
</gene>
<proteinExistence type="predicted"/>
<comment type="caution">
    <text evidence="1">The sequence shown here is derived from an EMBL/GenBank/DDBJ whole genome shotgun (WGS) entry which is preliminary data.</text>
</comment>
<accession>A0A5B7FVC9</accession>
<dbReference type="EMBL" id="VSRR010008556">
    <property type="protein sequence ID" value="MPC48913.1"/>
    <property type="molecule type" value="Genomic_DNA"/>
</dbReference>
<protein>
    <submittedName>
        <fullName evidence="1">Uncharacterized protein</fullName>
    </submittedName>
</protein>
<evidence type="ECO:0000313" key="1">
    <source>
        <dbReference type="EMBL" id="MPC48913.1"/>
    </source>
</evidence>
<organism evidence="1 2">
    <name type="scientific">Portunus trituberculatus</name>
    <name type="common">Swimming crab</name>
    <name type="synonym">Neptunus trituberculatus</name>
    <dbReference type="NCBI Taxonomy" id="210409"/>
    <lineage>
        <taxon>Eukaryota</taxon>
        <taxon>Metazoa</taxon>
        <taxon>Ecdysozoa</taxon>
        <taxon>Arthropoda</taxon>
        <taxon>Crustacea</taxon>
        <taxon>Multicrustacea</taxon>
        <taxon>Malacostraca</taxon>
        <taxon>Eumalacostraca</taxon>
        <taxon>Eucarida</taxon>
        <taxon>Decapoda</taxon>
        <taxon>Pleocyemata</taxon>
        <taxon>Brachyura</taxon>
        <taxon>Eubrachyura</taxon>
        <taxon>Portunoidea</taxon>
        <taxon>Portunidae</taxon>
        <taxon>Portuninae</taxon>
        <taxon>Portunus</taxon>
    </lineage>
</organism>
<dbReference type="AlphaFoldDB" id="A0A5B7FVC9"/>
<dbReference type="Proteomes" id="UP000324222">
    <property type="component" value="Unassembled WGS sequence"/>
</dbReference>
<keyword evidence="2" id="KW-1185">Reference proteome</keyword>
<name>A0A5B7FVC9_PORTR</name>
<evidence type="ECO:0000313" key="2">
    <source>
        <dbReference type="Proteomes" id="UP000324222"/>
    </source>
</evidence>